<accession>A0A975RA84</accession>
<dbReference type="PANTHER" id="PTHR30441:SF9">
    <property type="entry name" value="ASMA FAMILY PROTEIN YHJG"/>
    <property type="match status" value="1"/>
</dbReference>
<dbReference type="Proteomes" id="UP000676649">
    <property type="component" value="Chromosome"/>
</dbReference>
<dbReference type="EMBL" id="CP073754">
    <property type="protein sequence ID" value="QWF71882.1"/>
    <property type="molecule type" value="Genomic_DNA"/>
</dbReference>
<dbReference type="PANTHER" id="PTHR30441">
    <property type="entry name" value="DUF748 DOMAIN-CONTAINING PROTEIN"/>
    <property type="match status" value="1"/>
</dbReference>
<keyword evidence="4" id="KW-1185">Reference proteome</keyword>
<sequence>MLSIYSGSTRVSKVLRRLSLALAFLFVIGFVGIILMPNSWVRGVAANKGSALLDREFAVDGDIDIDWDWTQPKVSLHKLRIANLSESKDKNMLVIETLSFEIKIWKLLLAELNLPSLSLVKPKLILEKFTPTKNNWDFPLMSKANLAGKAALPNERNSFPIIGSLLISDGQLTYRDVPKQLATQLTIVLAKGGEGQEQAVYRVTGQGTLQNKPFSIQAKGGSLSMLRNNSQPYPLQLNINMGSTRVSLEGTFADPVQMTGVNAQLDLRGDNLADLFYLTGIPLPPTPPYKLNGHLQKQDGIWAFHHFQGQVGDSDLSGELTYDTSKPQGLVKAELVSKLLDMKDLAGFIGVTPTTGILSPAQIAQAEREKSSPHLLPDIPINLIRLRAADMTVRLKANQIKAPDLPINDLDIGFNIEHGVLKMNPFNFGVAYGSISGSLILDGQTDIASIESDLLIKRLSFKQFFAKTQFESLSSGYFGGRLQLKGSGKSLAEVLAISNGRIILLMSGGSISLLIVDAAGLNLGQAIPLLLGKDQSTDIRCAIADFQVKNGLLNSDVFVLDTTDSNIAGAMHINLKDEVLAAKVEAHPKDFSLLSARTPIIVSGTLKKPAIGLDPEALALRSSSAVALGVLLSPVAAIIPFIELGLGKDSDCRELIQHALAYSEAKPVPKLKKKSRVHQ</sequence>
<name>A0A975RA84_9GAMM</name>
<protein>
    <submittedName>
        <fullName evidence="3">AsmA family protein</fullName>
    </submittedName>
</protein>
<organism evidence="3 4">
    <name type="scientific">Methylomonas paludis</name>
    <dbReference type="NCBI Taxonomy" id="1173101"/>
    <lineage>
        <taxon>Bacteria</taxon>
        <taxon>Pseudomonadati</taxon>
        <taxon>Pseudomonadota</taxon>
        <taxon>Gammaproteobacteria</taxon>
        <taxon>Methylococcales</taxon>
        <taxon>Methylococcaceae</taxon>
        <taxon>Methylomonas</taxon>
    </lineage>
</organism>
<keyword evidence="1" id="KW-0812">Transmembrane</keyword>
<evidence type="ECO:0000313" key="3">
    <source>
        <dbReference type="EMBL" id="QWF71882.1"/>
    </source>
</evidence>
<evidence type="ECO:0000259" key="2">
    <source>
        <dbReference type="Pfam" id="PF05170"/>
    </source>
</evidence>
<dbReference type="InterPro" id="IPR007844">
    <property type="entry name" value="AsmA"/>
</dbReference>
<dbReference type="GO" id="GO:0090313">
    <property type="term" value="P:regulation of protein targeting to membrane"/>
    <property type="evidence" value="ECO:0007669"/>
    <property type="project" value="TreeGrafter"/>
</dbReference>
<dbReference type="GO" id="GO:0005886">
    <property type="term" value="C:plasma membrane"/>
    <property type="evidence" value="ECO:0007669"/>
    <property type="project" value="TreeGrafter"/>
</dbReference>
<reference evidence="3" key="1">
    <citation type="submission" date="2021-04" db="EMBL/GenBank/DDBJ databases">
        <title>Draft genome sequence data of methanotrophic Methylovulum sp. strain S1L and Methylomonas sp. strain S2AM isolated from boreal lake water columns.</title>
        <authorList>
            <person name="Rissanen A.J."/>
            <person name="Mangayil R."/>
            <person name="Svenning M.M."/>
            <person name="Khanongnuch R."/>
        </authorList>
    </citation>
    <scope>NUCLEOTIDE SEQUENCE</scope>
    <source>
        <strain evidence="3">S2AM</strain>
    </source>
</reference>
<dbReference type="Pfam" id="PF05170">
    <property type="entry name" value="AsmA"/>
    <property type="match status" value="1"/>
</dbReference>
<gene>
    <name evidence="3" type="ORF">KEF85_05325</name>
</gene>
<feature type="domain" description="AsmA" evidence="2">
    <location>
        <begin position="11"/>
        <end position="555"/>
    </location>
</feature>
<dbReference type="AlphaFoldDB" id="A0A975RA84"/>
<keyword evidence="1" id="KW-1133">Transmembrane helix</keyword>
<evidence type="ECO:0000313" key="4">
    <source>
        <dbReference type="Proteomes" id="UP000676649"/>
    </source>
</evidence>
<proteinExistence type="predicted"/>
<dbReference type="KEGG" id="mpad:KEF85_05325"/>
<dbReference type="RefSeq" id="WP_215583657.1">
    <property type="nucleotide sequence ID" value="NZ_CP073754.1"/>
</dbReference>
<keyword evidence="1" id="KW-0472">Membrane</keyword>
<evidence type="ECO:0000256" key="1">
    <source>
        <dbReference type="SAM" id="Phobius"/>
    </source>
</evidence>
<dbReference type="InterPro" id="IPR052894">
    <property type="entry name" value="AsmA-related"/>
</dbReference>
<feature type="transmembrane region" description="Helical" evidence="1">
    <location>
        <begin position="20"/>
        <end position="40"/>
    </location>
</feature>